<feature type="chain" id="PRO_5016174946" evidence="1">
    <location>
        <begin position="26"/>
        <end position="112"/>
    </location>
</feature>
<dbReference type="InterPro" id="IPR047736">
    <property type="entry name" value="RdlA/B-like"/>
</dbReference>
<dbReference type="AlphaFoldDB" id="A0A2V4NYM9"/>
<keyword evidence="1" id="KW-0732">Signal</keyword>
<evidence type="ECO:0000313" key="3">
    <source>
        <dbReference type="Proteomes" id="UP000248039"/>
    </source>
</evidence>
<name>A0A2V4NYM9_9ACTN</name>
<accession>A0A2V4NYM9</accession>
<dbReference type="Pfam" id="PF25848">
    <property type="entry name" value="Rodlin"/>
    <property type="match status" value="1"/>
</dbReference>
<dbReference type="EMBL" id="PYBW01000018">
    <property type="protein sequence ID" value="PYC86906.1"/>
    <property type="molecule type" value="Genomic_DNA"/>
</dbReference>
<comment type="caution">
    <text evidence="2">The sequence shown here is derived from an EMBL/GenBank/DDBJ whole genome shotgun (WGS) entry which is preliminary data.</text>
</comment>
<feature type="signal peptide" evidence="1">
    <location>
        <begin position="1"/>
        <end position="25"/>
    </location>
</feature>
<reference evidence="2 3" key="1">
    <citation type="submission" date="2018-03" db="EMBL/GenBank/DDBJ databases">
        <title>Bioinformatic expansion and discovery of thiopeptide antibiotics.</title>
        <authorList>
            <person name="Schwalen C.J."/>
            <person name="Hudson G.A."/>
            <person name="Mitchell D.A."/>
        </authorList>
    </citation>
    <scope>NUCLEOTIDE SEQUENCE [LARGE SCALE GENOMIC DNA]</scope>
    <source>
        <strain evidence="2 3">ATCC 21389</strain>
    </source>
</reference>
<gene>
    <name evidence="2" type="ORF">C7C46_05290</name>
</gene>
<organism evidence="2 3">
    <name type="scientific">Streptomyces tateyamensis</name>
    <dbReference type="NCBI Taxonomy" id="565073"/>
    <lineage>
        <taxon>Bacteria</taxon>
        <taxon>Bacillati</taxon>
        <taxon>Actinomycetota</taxon>
        <taxon>Actinomycetes</taxon>
        <taxon>Kitasatosporales</taxon>
        <taxon>Streptomycetaceae</taxon>
        <taxon>Streptomyces</taxon>
    </lineage>
</organism>
<dbReference type="RefSeq" id="WP_110666213.1">
    <property type="nucleotide sequence ID" value="NZ_PYBW01000018.1"/>
</dbReference>
<sequence length="112" mass="11316">MLKKVFATAGLATAALTMAAAPSFAIGDADGSAASVSGDGGTNHTGTVGDHSPNFHTLDNPNICLPEVHHVQVGLVPVQVDVPVLNQQQHQICNVGQTTQANGDGALSHLIG</sequence>
<proteinExistence type="predicted"/>
<keyword evidence="3" id="KW-1185">Reference proteome</keyword>
<evidence type="ECO:0000256" key="1">
    <source>
        <dbReference type="SAM" id="SignalP"/>
    </source>
</evidence>
<dbReference type="Proteomes" id="UP000248039">
    <property type="component" value="Unassembled WGS sequence"/>
</dbReference>
<protein>
    <submittedName>
        <fullName evidence="2">Rodlet layer protein</fullName>
    </submittedName>
</protein>
<evidence type="ECO:0000313" key="2">
    <source>
        <dbReference type="EMBL" id="PYC86906.1"/>
    </source>
</evidence>